<feature type="domain" description="Primosomal protein N' 3' DNA-binding" evidence="4">
    <location>
        <begin position="8"/>
        <end position="106"/>
    </location>
</feature>
<proteinExistence type="predicted"/>
<dbReference type="InterPro" id="IPR041222">
    <property type="entry name" value="PriA_3primeBD"/>
</dbReference>
<dbReference type="Gene3D" id="3.40.1440.60">
    <property type="entry name" value="PriA, 3(prime) DNA-binding domain"/>
    <property type="match status" value="1"/>
</dbReference>
<name>X1TF86_9ZZZZ</name>
<evidence type="ECO:0000256" key="3">
    <source>
        <dbReference type="ARBA" id="ARBA00023125"/>
    </source>
</evidence>
<dbReference type="GO" id="GO:0005524">
    <property type="term" value="F:ATP binding"/>
    <property type="evidence" value="ECO:0007669"/>
    <property type="project" value="UniProtKB-KW"/>
</dbReference>
<protein>
    <recommendedName>
        <fullName evidence="4">Primosomal protein N' 3' DNA-binding domain-containing protein</fullName>
    </recommendedName>
</protein>
<dbReference type="Pfam" id="PF17764">
    <property type="entry name" value="PriA_3primeBD"/>
    <property type="match status" value="1"/>
</dbReference>
<dbReference type="GO" id="GO:0006270">
    <property type="term" value="P:DNA replication initiation"/>
    <property type="evidence" value="ECO:0007669"/>
    <property type="project" value="TreeGrafter"/>
</dbReference>
<sequence length="147" mass="16827">SRNKKYAEVYIDIKAFDIDHAFDYRIPPHLSSDIDTGRIVQVPFKNRVEVGYIVKIKDKSELKDREIKDILKVVEKRSVFNPERLELIHWISQYYIQPLGSVIKFLIIAAGLRSNISFTAFSIFLTSTFSVPNVSTITDTGCDTPMA</sequence>
<keyword evidence="2" id="KW-0067">ATP-binding</keyword>
<dbReference type="GO" id="GO:0003677">
    <property type="term" value="F:DNA binding"/>
    <property type="evidence" value="ECO:0007669"/>
    <property type="project" value="UniProtKB-KW"/>
</dbReference>
<accession>X1TF86</accession>
<comment type="caution">
    <text evidence="5">The sequence shown here is derived from an EMBL/GenBank/DDBJ whole genome shotgun (WGS) entry which is preliminary data.</text>
</comment>
<evidence type="ECO:0000259" key="4">
    <source>
        <dbReference type="Pfam" id="PF17764"/>
    </source>
</evidence>
<dbReference type="InterPro" id="IPR042115">
    <property type="entry name" value="PriA_3primeBD_sf"/>
</dbReference>
<evidence type="ECO:0000256" key="1">
    <source>
        <dbReference type="ARBA" id="ARBA00022741"/>
    </source>
</evidence>
<dbReference type="PANTHER" id="PTHR30580:SF0">
    <property type="entry name" value="PRIMOSOMAL PROTEIN N"/>
    <property type="match status" value="1"/>
</dbReference>
<feature type="non-terminal residue" evidence="5">
    <location>
        <position position="1"/>
    </location>
</feature>
<keyword evidence="3" id="KW-0238">DNA-binding</keyword>
<dbReference type="FunFam" id="3.40.1440.60:FF:000001">
    <property type="entry name" value="Primosomal protein N"/>
    <property type="match status" value="1"/>
</dbReference>
<reference evidence="5" key="1">
    <citation type="journal article" date="2014" name="Front. Microbiol.">
        <title>High frequency of phylogenetically diverse reductive dehalogenase-homologous genes in deep subseafloor sedimentary metagenomes.</title>
        <authorList>
            <person name="Kawai M."/>
            <person name="Futagami T."/>
            <person name="Toyoda A."/>
            <person name="Takaki Y."/>
            <person name="Nishi S."/>
            <person name="Hori S."/>
            <person name="Arai W."/>
            <person name="Tsubouchi T."/>
            <person name="Morono Y."/>
            <person name="Uchiyama I."/>
            <person name="Ito T."/>
            <person name="Fujiyama A."/>
            <person name="Inagaki F."/>
            <person name="Takami H."/>
        </authorList>
    </citation>
    <scope>NUCLEOTIDE SEQUENCE</scope>
    <source>
        <strain evidence="5">Expedition CK06-06</strain>
    </source>
</reference>
<dbReference type="PANTHER" id="PTHR30580">
    <property type="entry name" value="PRIMOSOMAL PROTEIN N"/>
    <property type="match status" value="1"/>
</dbReference>
<dbReference type="GO" id="GO:0006302">
    <property type="term" value="P:double-strand break repair"/>
    <property type="evidence" value="ECO:0007669"/>
    <property type="project" value="TreeGrafter"/>
</dbReference>
<dbReference type="GO" id="GO:0006310">
    <property type="term" value="P:DNA recombination"/>
    <property type="evidence" value="ECO:0007669"/>
    <property type="project" value="TreeGrafter"/>
</dbReference>
<dbReference type="EMBL" id="BARW01013328">
    <property type="protein sequence ID" value="GAI78704.1"/>
    <property type="molecule type" value="Genomic_DNA"/>
</dbReference>
<gene>
    <name evidence="5" type="ORF">S12H4_24512</name>
</gene>
<organism evidence="5">
    <name type="scientific">marine sediment metagenome</name>
    <dbReference type="NCBI Taxonomy" id="412755"/>
    <lineage>
        <taxon>unclassified sequences</taxon>
        <taxon>metagenomes</taxon>
        <taxon>ecological metagenomes</taxon>
    </lineage>
</organism>
<dbReference type="GO" id="GO:0043138">
    <property type="term" value="F:3'-5' DNA helicase activity"/>
    <property type="evidence" value="ECO:0007669"/>
    <property type="project" value="TreeGrafter"/>
</dbReference>
<keyword evidence="1" id="KW-0547">Nucleotide-binding</keyword>
<evidence type="ECO:0000313" key="5">
    <source>
        <dbReference type="EMBL" id="GAI78704.1"/>
    </source>
</evidence>
<evidence type="ECO:0000256" key="2">
    <source>
        <dbReference type="ARBA" id="ARBA00022840"/>
    </source>
</evidence>
<dbReference type="AlphaFoldDB" id="X1TF86"/>